<reference evidence="1 2" key="1">
    <citation type="journal article" date="2019" name="Commun. Biol.">
        <title>The bagworm genome reveals a unique fibroin gene that provides high tensile strength.</title>
        <authorList>
            <person name="Kono N."/>
            <person name="Nakamura H."/>
            <person name="Ohtoshi R."/>
            <person name="Tomita M."/>
            <person name="Numata K."/>
            <person name="Arakawa K."/>
        </authorList>
    </citation>
    <scope>NUCLEOTIDE SEQUENCE [LARGE SCALE GENOMIC DNA]</scope>
</reference>
<proteinExistence type="predicted"/>
<evidence type="ECO:0000313" key="1">
    <source>
        <dbReference type="EMBL" id="GBP30068.1"/>
    </source>
</evidence>
<organism evidence="1 2">
    <name type="scientific">Eumeta variegata</name>
    <name type="common">Bagworm moth</name>
    <name type="synonym">Eumeta japonica</name>
    <dbReference type="NCBI Taxonomy" id="151549"/>
    <lineage>
        <taxon>Eukaryota</taxon>
        <taxon>Metazoa</taxon>
        <taxon>Ecdysozoa</taxon>
        <taxon>Arthropoda</taxon>
        <taxon>Hexapoda</taxon>
        <taxon>Insecta</taxon>
        <taxon>Pterygota</taxon>
        <taxon>Neoptera</taxon>
        <taxon>Endopterygota</taxon>
        <taxon>Lepidoptera</taxon>
        <taxon>Glossata</taxon>
        <taxon>Ditrysia</taxon>
        <taxon>Tineoidea</taxon>
        <taxon>Psychidae</taxon>
        <taxon>Oiketicinae</taxon>
        <taxon>Eumeta</taxon>
    </lineage>
</organism>
<sequence length="128" mass="14577">MLDLQARPVASCSGGRPEQCFRTTKNLPRKFAEIRAGQNWRPSPTPEQCTPSQILVQVRIIHLPDVVYNKGRYKTPKSPFRYEILRFLLYLPEGRRGNEGLGRESEGDEKWKTQENCSILEAASLTAS</sequence>
<dbReference type="AlphaFoldDB" id="A0A4C1UUF4"/>
<dbReference type="EMBL" id="BGZK01000228">
    <property type="protein sequence ID" value="GBP30068.1"/>
    <property type="molecule type" value="Genomic_DNA"/>
</dbReference>
<dbReference type="Proteomes" id="UP000299102">
    <property type="component" value="Unassembled WGS sequence"/>
</dbReference>
<evidence type="ECO:0000313" key="2">
    <source>
        <dbReference type="Proteomes" id="UP000299102"/>
    </source>
</evidence>
<accession>A0A4C1UUF4</accession>
<protein>
    <submittedName>
        <fullName evidence="1">Uncharacterized protein</fullName>
    </submittedName>
</protein>
<name>A0A4C1UUF4_EUMVA</name>
<keyword evidence="2" id="KW-1185">Reference proteome</keyword>
<gene>
    <name evidence="1" type="ORF">EVAR_14585_1</name>
</gene>
<comment type="caution">
    <text evidence="1">The sequence shown here is derived from an EMBL/GenBank/DDBJ whole genome shotgun (WGS) entry which is preliminary data.</text>
</comment>